<protein>
    <submittedName>
        <fullName evidence="2">Uncharacterized protein</fullName>
    </submittedName>
</protein>
<dbReference type="EMBL" id="BSYO01000053">
    <property type="protein sequence ID" value="GMH32024.1"/>
    <property type="molecule type" value="Genomic_DNA"/>
</dbReference>
<evidence type="ECO:0000313" key="2">
    <source>
        <dbReference type="EMBL" id="GMH32024.1"/>
    </source>
</evidence>
<sequence length="246" mass="27157">MSPVCFFEDWFVLHLVCSRLVVMWRCVAVACCLSFLVCGLLRAVEWCISVLWDSMAGLLTSRQNPKGQPQEVVSKQPSSVAALLQPAKSIMQRLHCPFSARQQANQQKNKAMFNRAAAAGRTGKECQLCYTPAEGLLPIKPSVTAHHQHTAKQPNKLRPLLWPIKQQSDEPTNPTGPYRRDISIPRSTKATQKPTISANCPSPVDSIARYRAPLKTISISKPKPSVLLQPQAVHPLQYQPATGGSI</sequence>
<accession>A0AAD3Y8Z6</accession>
<feature type="compositionally biased region" description="Polar residues" evidence="1">
    <location>
        <begin position="185"/>
        <end position="200"/>
    </location>
</feature>
<dbReference type="AlphaFoldDB" id="A0AAD3Y8Z6"/>
<gene>
    <name evidence="2" type="ORF">Nepgr_033868</name>
</gene>
<name>A0AAD3Y8Z6_NEPGR</name>
<evidence type="ECO:0000256" key="1">
    <source>
        <dbReference type="SAM" id="MobiDB-lite"/>
    </source>
</evidence>
<proteinExistence type="predicted"/>
<keyword evidence="3" id="KW-1185">Reference proteome</keyword>
<reference evidence="2" key="1">
    <citation type="submission" date="2023-05" db="EMBL/GenBank/DDBJ databases">
        <title>Nepenthes gracilis genome sequencing.</title>
        <authorList>
            <person name="Fukushima K."/>
        </authorList>
    </citation>
    <scope>NUCLEOTIDE SEQUENCE</scope>
    <source>
        <strain evidence="2">SING2019-196</strain>
    </source>
</reference>
<comment type="caution">
    <text evidence="2">The sequence shown here is derived from an EMBL/GenBank/DDBJ whole genome shotgun (WGS) entry which is preliminary data.</text>
</comment>
<dbReference type="Proteomes" id="UP001279734">
    <property type="component" value="Unassembled WGS sequence"/>
</dbReference>
<feature type="region of interest" description="Disordered" evidence="1">
    <location>
        <begin position="166"/>
        <end position="202"/>
    </location>
</feature>
<evidence type="ECO:0000313" key="3">
    <source>
        <dbReference type="Proteomes" id="UP001279734"/>
    </source>
</evidence>
<organism evidence="2 3">
    <name type="scientific">Nepenthes gracilis</name>
    <name type="common">Slender pitcher plant</name>
    <dbReference type="NCBI Taxonomy" id="150966"/>
    <lineage>
        <taxon>Eukaryota</taxon>
        <taxon>Viridiplantae</taxon>
        <taxon>Streptophyta</taxon>
        <taxon>Embryophyta</taxon>
        <taxon>Tracheophyta</taxon>
        <taxon>Spermatophyta</taxon>
        <taxon>Magnoliopsida</taxon>
        <taxon>eudicotyledons</taxon>
        <taxon>Gunneridae</taxon>
        <taxon>Pentapetalae</taxon>
        <taxon>Caryophyllales</taxon>
        <taxon>Nepenthaceae</taxon>
        <taxon>Nepenthes</taxon>
    </lineage>
</organism>
<feature type="compositionally biased region" description="Polar residues" evidence="1">
    <location>
        <begin position="166"/>
        <end position="175"/>
    </location>
</feature>